<sequence>MNYPSKKSIVIIAVFLLILILPFVVIHIKFVYPVDSFCRNIENDETREQIILAGKAKGFFIWKWQEDEMVWIVNHNEGPLFRVACSVRFKDGKPIQKGTVFAD</sequence>
<name>A0ABR6XU84_9BURK</name>
<keyword evidence="1" id="KW-1133">Transmembrane helix</keyword>
<evidence type="ECO:0000256" key="1">
    <source>
        <dbReference type="SAM" id="Phobius"/>
    </source>
</evidence>
<dbReference type="RefSeq" id="WP_186891537.1">
    <property type="nucleotide sequence ID" value="NZ_JACOFU010000005.1"/>
</dbReference>
<keyword evidence="1" id="KW-0472">Membrane</keyword>
<accession>A0ABR6XU84</accession>
<gene>
    <name evidence="2" type="ORF">H8K33_13375</name>
</gene>
<evidence type="ECO:0000313" key="3">
    <source>
        <dbReference type="Proteomes" id="UP000643610"/>
    </source>
</evidence>
<evidence type="ECO:0000313" key="2">
    <source>
        <dbReference type="EMBL" id="MBC3832492.1"/>
    </source>
</evidence>
<feature type="transmembrane region" description="Helical" evidence="1">
    <location>
        <begin position="9"/>
        <end position="32"/>
    </location>
</feature>
<protein>
    <submittedName>
        <fullName evidence="2">Uncharacterized protein</fullName>
    </submittedName>
</protein>
<keyword evidence="1" id="KW-0812">Transmembrane</keyword>
<comment type="caution">
    <text evidence="2">The sequence shown here is derived from an EMBL/GenBank/DDBJ whole genome shotgun (WGS) entry which is preliminary data.</text>
</comment>
<keyword evidence="3" id="KW-1185">Reference proteome</keyword>
<reference evidence="2 3" key="1">
    <citation type="submission" date="2020-08" db="EMBL/GenBank/DDBJ databases">
        <title>Novel species isolated from subtropical streams in China.</title>
        <authorList>
            <person name="Lu H."/>
        </authorList>
    </citation>
    <scope>NUCLEOTIDE SEQUENCE [LARGE SCALE GENOMIC DNA]</scope>
    <source>
        <strain evidence="2 3">KCTC 52442</strain>
    </source>
</reference>
<organism evidence="2 3">
    <name type="scientific">Undibacterium amnicola</name>
    <dbReference type="NCBI Taxonomy" id="1834038"/>
    <lineage>
        <taxon>Bacteria</taxon>
        <taxon>Pseudomonadati</taxon>
        <taxon>Pseudomonadota</taxon>
        <taxon>Betaproteobacteria</taxon>
        <taxon>Burkholderiales</taxon>
        <taxon>Oxalobacteraceae</taxon>
        <taxon>Undibacterium</taxon>
    </lineage>
</organism>
<proteinExistence type="predicted"/>
<dbReference type="Proteomes" id="UP000643610">
    <property type="component" value="Unassembled WGS sequence"/>
</dbReference>
<dbReference type="EMBL" id="JACOFU010000005">
    <property type="protein sequence ID" value="MBC3832492.1"/>
    <property type="molecule type" value="Genomic_DNA"/>
</dbReference>